<dbReference type="EMBL" id="BGPR01288151">
    <property type="protein sequence ID" value="GBN39871.1"/>
    <property type="molecule type" value="Genomic_DNA"/>
</dbReference>
<dbReference type="InterPro" id="IPR027417">
    <property type="entry name" value="P-loop_NTPase"/>
</dbReference>
<comment type="caution">
    <text evidence="5">The sequence shown here is derived from an EMBL/GenBank/DDBJ whole genome shotgun (WGS) entry which is preliminary data.</text>
</comment>
<dbReference type="SMART" id="SM00173">
    <property type="entry name" value="RAS"/>
    <property type="match status" value="1"/>
</dbReference>
<dbReference type="CDD" id="cd00157">
    <property type="entry name" value="Rho"/>
    <property type="match status" value="1"/>
</dbReference>
<keyword evidence="3" id="KW-0342">GTP-binding</keyword>
<dbReference type="AlphaFoldDB" id="A0A4Y2NKN6"/>
<accession>A0A4Y2NKN6</accession>
<evidence type="ECO:0000313" key="5">
    <source>
        <dbReference type="EMBL" id="GBN39871.1"/>
    </source>
</evidence>
<dbReference type="SUPFAM" id="SSF52540">
    <property type="entry name" value="P-loop containing nucleoside triphosphate hydrolases"/>
    <property type="match status" value="1"/>
</dbReference>
<dbReference type="InterPro" id="IPR005225">
    <property type="entry name" value="Small_GTP-bd"/>
</dbReference>
<dbReference type="PRINTS" id="PR00449">
    <property type="entry name" value="RASTRNSFRMNG"/>
</dbReference>
<keyword evidence="2" id="KW-0547">Nucleotide-binding</keyword>
<dbReference type="GO" id="GO:0003006">
    <property type="term" value="P:developmental process involved in reproduction"/>
    <property type="evidence" value="ECO:0007669"/>
    <property type="project" value="UniProtKB-ARBA"/>
</dbReference>
<evidence type="ECO:0000313" key="6">
    <source>
        <dbReference type="Proteomes" id="UP000499080"/>
    </source>
</evidence>
<keyword evidence="6" id="KW-1185">Reference proteome</keyword>
<evidence type="ECO:0000256" key="3">
    <source>
        <dbReference type="ARBA" id="ARBA00023134"/>
    </source>
</evidence>
<dbReference type="Gene3D" id="3.40.50.300">
    <property type="entry name" value="P-loop containing nucleotide triphosphate hydrolases"/>
    <property type="match status" value="1"/>
</dbReference>
<dbReference type="PROSITE" id="PS51420">
    <property type="entry name" value="RHO"/>
    <property type="match status" value="1"/>
</dbReference>
<dbReference type="FunFam" id="3.40.50.300:FF:002060">
    <property type="entry name" value="Rho family GTPase"/>
    <property type="match status" value="1"/>
</dbReference>
<dbReference type="GO" id="GO:0022412">
    <property type="term" value="P:cellular process involved in reproduction in multicellular organism"/>
    <property type="evidence" value="ECO:0007669"/>
    <property type="project" value="UniProtKB-ARBA"/>
</dbReference>
<dbReference type="GO" id="GO:0005525">
    <property type="term" value="F:GTP binding"/>
    <property type="evidence" value="ECO:0007669"/>
    <property type="project" value="UniProtKB-KW"/>
</dbReference>
<name>A0A4Y2NKN6_ARAVE</name>
<dbReference type="SMART" id="SM00175">
    <property type="entry name" value="RAB"/>
    <property type="match status" value="1"/>
</dbReference>
<dbReference type="GO" id="GO:0007264">
    <property type="term" value="P:small GTPase-mediated signal transduction"/>
    <property type="evidence" value="ECO:0007669"/>
    <property type="project" value="InterPro"/>
</dbReference>
<protein>
    <submittedName>
        <fullName evidence="5">Ras-like GTP-binding protein rhoA</fullName>
    </submittedName>
</protein>
<dbReference type="GO" id="GO:0016020">
    <property type="term" value="C:membrane"/>
    <property type="evidence" value="ECO:0007669"/>
    <property type="project" value="UniProtKB-SubCell"/>
</dbReference>
<evidence type="ECO:0000256" key="2">
    <source>
        <dbReference type="ARBA" id="ARBA00022741"/>
    </source>
</evidence>
<evidence type="ECO:0000256" key="4">
    <source>
        <dbReference type="ARBA" id="ARBA00023136"/>
    </source>
</evidence>
<proteinExistence type="predicted"/>
<dbReference type="Proteomes" id="UP000499080">
    <property type="component" value="Unassembled WGS sequence"/>
</dbReference>
<dbReference type="GO" id="GO:0035099">
    <property type="term" value="P:hemocyte migration"/>
    <property type="evidence" value="ECO:0007669"/>
    <property type="project" value="UniProtKB-ARBA"/>
</dbReference>
<dbReference type="OrthoDB" id="8830751at2759"/>
<dbReference type="GO" id="GO:0035006">
    <property type="term" value="P:melanization defense response"/>
    <property type="evidence" value="ECO:0007669"/>
    <property type="project" value="UniProtKB-ARBA"/>
</dbReference>
<dbReference type="GO" id="GO:0001667">
    <property type="term" value="P:ameboidal-type cell migration"/>
    <property type="evidence" value="ECO:0007669"/>
    <property type="project" value="UniProtKB-ARBA"/>
</dbReference>
<dbReference type="PROSITE" id="PS51421">
    <property type="entry name" value="RAS"/>
    <property type="match status" value="1"/>
</dbReference>
<dbReference type="NCBIfam" id="TIGR00231">
    <property type="entry name" value="small_GTP"/>
    <property type="match status" value="1"/>
</dbReference>
<comment type="subcellular location">
    <subcellularLocation>
        <location evidence="1">Membrane</location>
    </subcellularLocation>
</comment>
<gene>
    <name evidence="5" type="primary">rho-1_1</name>
    <name evidence="5" type="ORF">AVEN_155493_1</name>
</gene>
<dbReference type="PROSITE" id="PS51419">
    <property type="entry name" value="RAB"/>
    <property type="match status" value="1"/>
</dbReference>
<dbReference type="GO" id="GO:0003924">
    <property type="term" value="F:GTPase activity"/>
    <property type="evidence" value="ECO:0007669"/>
    <property type="project" value="InterPro"/>
</dbReference>
<dbReference type="Pfam" id="PF00071">
    <property type="entry name" value="Ras"/>
    <property type="match status" value="1"/>
</dbReference>
<dbReference type="InterPro" id="IPR003578">
    <property type="entry name" value="Small_GTPase_Rho"/>
</dbReference>
<reference evidence="5 6" key="1">
    <citation type="journal article" date="2019" name="Sci. Rep.">
        <title>Orb-weaving spider Araneus ventricosus genome elucidates the spidroin gene catalogue.</title>
        <authorList>
            <person name="Kono N."/>
            <person name="Nakamura H."/>
            <person name="Ohtoshi R."/>
            <person name="Moran D.A.P."/>
            <person name="Shinohara A."/>
            <person name="Yoshida Y."/>
            <person name="Fujiwara M."/>
            <person name="Mori M."/>
            <person name="Tomita M."/>
            <person name="Arakawa K."/>
        </authorList>
    </citation>
    <scope>NUCLEOTIDE SEQUENCE [LARGE SCALE GENOMIC DNA]</scope>
</reference>
<organism evidence="5 6">
    <name type="scientific">Araneus ventricosus</name>
    <name type="common">Orbweaver spider</name>
    <name type="synonym">Epeira ventricosa</name>
    <dbReference type="NCBI Taxonomy" id="182803"/>
    <lineage>
        <taxon>Eukaryota</taxon>
        <taxon>Metazoa</taxon>
        <taxon>Ecdysozoa</taxon>
        <taxon>Arthropoda</taxon>
        <taxon>Chelicerata</taxon>
        <taxon>Arachnida</taxon>
        <taxon>Araneae</taxon>
        <taxon>Araneomorphae</taxon>
        <taxon>Entelegynae</taxon>
        <taxon>Araneoidea</taxon>
        <taxon>Araneidae</taxon>
        <taxon>Araneus</taxon>
    </lineage>
</organism>
<dbReference type="SMART" id="SM00174">
    <property type="entry name" value="RHO"/>
    <property type="match status" value="1"/>
</dbReference>
<dbReference type="PANTHER" id="PTHR24072">
    <property type="entry name" value="RHO FAMILY GTPASE"/>
    <property type="match status" value="1"/>
</dbReference>
<keyword evidence="4" id="KW-0472">Membrane</keyword>
<sequence>MDGNDENKVVLVGDVQCGKTGLIYNYFSDKLPDPAVPTIYKEYRTELDVDGRKVPIVLWIVPAQDHYSAIRTLTYEHSKAVILCFAIDNPESLTNVTEKWFPEIKVYSPNAPIILVGNKVDLRSDENTINELASKSLKPISYDEGKAVAEKIKAVQYFECSGKNGDAVKEMFKAAAAAILSSSNGVGAH</sequence>
<evidence type="ECO:0000256" key="1">
    <source>
        <dbReference type="ARBA" id="ARBA00004370"/>
    </source>
</evidence>
<dbReference type="InterPro" id="IPR001806">
    <property type="entry name" value="Small_GTPase"/>
</dbReference>